<dbReference type="EMBL" id="CP091430">
    <property type="protein sequence ID" value="UVI32107.1"/>
    <property type="molecule type" value="Genomic_DNA"/>
</dbReference>
<reference evidence="1" key="1">
    <citation type="submission" date="2022-01" db="EMBL/GenBank/DDBJ databases">
        <title>Paenibacillus spongiae sp. nov., isolated from marine sponge.</title>
        <authorList>
            <person name="Li Z."/>
            <person name="Zhang M."/>
        </authorList>
    </citation>
    <scope>NUCLEOTIDE SEQUENCE</scope>
    <source>
        <strain evidence="1">PHS-Z3</strain>
    </source>
</reference>
<protein>
    <submittedName>
        <fullName evidence="1">Uncharacterized protein</fullName>
    </submittedName>
</protein>
<proteinExistence type="predicted"/>
<evidence type="ECO:0000313" key="2">
    <source>
        <dbReference type="Proteomes" id="UP001057877"/>
    </source>
</evidence>
<dbReference type="RefSeq" id="WP_258388167.1">
    <property type="nucleotide sequence ID" value="NZ_CP091430.1"/>
</dbReference>
<name>A0ABY5SDR6_9BACL</name>
<keyword evidence="2" id="KW-1185">Reference proteome</keyword>
<accession>A0ABY5SDR6</accession>
<evidence type="ECO:0000313" key="1">
    <source>
        <dbReference type="EMBL" id="UVI32107.1"/>
    </source>
</evidence>
<gene>
    <name evidence="1" type="ORF">L1F29_09920</name>
</gene>
<organism evidence="1 2">
    <name type="scientific">Paenibacillus spongiae</name>
    <dbReference type="NCBI Taxonomy" id="2909671"/>
    <lineage>
        <taxon>Bacteria</taxon>
        <taxon>Bacillati</taxon>
        <taxon>Bacillota</taxon>
        <taxon>Bacilli</taxon>
        <taxon>Bacillales</taxon>
        <taxon>Paenibacillaceae</taxon>
        <taxon>Paenibacillus</taxon>
    </lineage>
</organism>
<dbReference type="Proteomes" id="UP001057877">
    <property type="component" value="Chromosome"/>
</dbReference>
<sequence>MNEDLDQRHIDEEAFKKEVYKHAVAGESYKGWETTECGSGKLVFEKNDTQIIASRHMSVKNWIDECWVEIKTKIDEIEG</sequence>